<evidence type="ECO:0008006" key="4">
    <source>
        <dbReference type="Google" id="ProtNLM"/>
    </source>
</evidence>
<reference evidence="2 3" key="1">
    <citation type="journal article" date="2018" name="Plant J.">
        <title>Genome sequences of Chlorella sorokiniana UTEX 1602 and Micractinium conductrix SAG 241.80: implications to maltose excretion by a green alga.</title>
        <authorList>
            <person name="Arriola M.B."/>
            <person name="Velmurugan N."/>
            <person name="Zhang Y."/>
            <person name="Plunkett M.H."/>
            <person name="Hondzo H."/>
            <person name="Barney B.M."/>
        </authorList>
    </citation>
    <scope>NUCLEOTIDE SEQUENCE [LARGE SCALE GENOMIC DNA]</scope>
    <source>
        <strain evidence="2 3">SAG 241.80</strain>
    </source>
</reference>
<feature type="transmembrane region" description="Helical" evidence="1">
    <location>
        <begin position="20"/>
        <end position="44"/>
    </location>
</feature>
<keyword evidence="1" id="KW-0472">Membrane</keyword>
<dbReference type="AlphaFoldDB" id="A0A2P6V987"/>
<evidence type="ECO:0000313" key="3">
    <source>
        <dbReference type="Proteomes" id="UP000239649"/>
    </source>
</evidence>
<evidence type="ECO:0000313" key="2">
    <source>
        <dbReference type="EMBL" id="PSC70635.1"/>
    </source>
</evidence>
<protein>
    <recommendedName>
        <fullName evidence="4">Sulfotransferase</fullName>
    </recommendedName>
</protein>
<keyword evidence="3" id="KW-1185">Reference proteome</keyword>
<proteinExistence type="predicted"/>
<dbReference type="EMBL" id="LHPF02000019">
    <property type="protein sequence ID" value="PSC70635.1"/>
    <property type="molecule type" value="Genomic_DNA"/>
</dbReference>
<keyword evidence="1" id="KW-0812">Transmembrane</keyword>
<organism evidence="2 3">
    <name type="scientific">Micractinium conductrix</name>
    <dbReference type="NCBI Taxonomy" id="554055"/>
    <lineage>
        <taxon>Eukaryota</taxon>
        <taxon>Viridiplantae</taxon>
        <taxon>Chlorophyta</taxon>
        <taxon>core chlorophytes</taxon>
        <taxon>Trebouxiophyceae</taxon>
        <taxon>Chlorellales</taxon>
        <taxon>Chlorellaceae</taxon>
        <taxon>Chlorella clade</taxon>
        <taxon>Micractinium</taxon>
    </lineage>
</organism>
<name>A0A2P6V987_9CHLO</name>
<evidence type="ECO:0000256" key="1">
    <source>
        <dbReference type="SAM" id="Phobius"/>
    </source>
</evidence>
<sequence length="360" mass="39200">MLTDFGTRRRRSLLGGPGRLPPRLACVVGLWIGVVLTASFWWAASRPAADDAAQLSTLLATKPAYCRSDLPGCVPKDIAYVFVLAAPESGQDLVHAFIESQTKPGSGGMQLAACDLAGAMGDSSFCFSASGDHHAPDTRDKSCEAQRVALGLLHQQPFFERLRCNYATGQYDFSLLYSLPKETLERTLVVLTVRDPIQQTAALHRVFSQLDPARLCPGRLQEGGAALDTSKCTKLSDFARRGFAGTHPVDSLVKTLAGDYCCYQAESFAEDEARMQAAVMNFLRVGVVLDADNMQSGLQCLAHVLGWEQGAVLPVARPAREAVDSDEQRKLRSMLARDYAVYRLVQQHALEQQDFTASLA</sequence>
<keyword evidence="1" id="KW-1133">Transmembrane helix</keyword>
<dbReference type="OrthoDB" id="578297at2759"/>
<accession>A0A2P6V987</accession>
<comment type="caution">
    <text evidence="2">The sequence shown here is derived from an EMBL/GenBank/DDBJ whole genome shotgun (WGS) entry which is preliminary data.</text>
</comment>
<gene>
    <name evidence="2" type="ORF">C2E20_6049</name>
</gene>
<dbReference type="Proteomes" id="UP000239649">
    <property type="component" value="Unassembled WGS sequence"/>
</dbReference>